<comment type="caution">
    <text evidence="1">The sequence shown here is derived from an EMBL/GenBank/DDBJ whole genome shotgun (WGS) entry which is preliminary data.</text>
</comment>
<name>A0ACB8YIR9_ARCLA</name>
<evidence type="ECO:0000313" key="2">
    <source>
        <dbReference type="Proteomes" id="UP001055879"/>
    </source>
</evidence>
<gene>
    <name evidence="1" type="ORF">L6452_34441</name>
</gene>
<keyword evidence="2" id="KW-1185">Reference proteome</keyword>
<dbReference type="Proteomes" id="UP001055879">
    <property type="component" value="Linkage Group LG12"/>
</dbReference>
<accession>A0ACB8YIR9</accession>
<evidence type="ECO:0000313" key="1">
    <source>
        <dbReference type="EMBL" id="KAI3685204.1"/>
    </source>
</evidence>
<reference evidence="2" key="1">
    <citation type="journal article" date="2022" name="Mol. Ecol. Resour.">
        <title>The genomes of chicory, endive, great burdock and yacon provide insights into Asteraceae palaeo-polyploidization history and plant inulin production.</title>
        <authorList>
            <person name="Fan W."/>
            <person name="Wang S."/>
            <person name="Wang H."/>
            <person name="Wang A."/>
            <person name="Jiang F."/>
            <person name="Liu H."/>
            <person name="Zhao H."/>
            <person name="Xu D."/>
            <person name="Zhang Y."/>
        </authorList>
    </citation>
    <scope>NUCLEOTIDE SEQUENCE [LARGE SCALE GENOMIC DNA]</scope>
    <source>
        <strain evidence="2">cv. Niubang</strain>
    </source>
</reference>
<dbReference type="EMBL" id="CM042058">
    <property type="protein sequence ID" value="KAI3685204.1"/>
    <property type="molecule type" value="Genomic_DNA"/>
</dbReference>
<organism evidence="1 2">
    <name type="scientific">Arctium lappa</name>
    <name type="common">Greater burdock</name>
    <name type="synonym">Lappa major</name>
    <dbReference type="NCBI Taxonomy" id="4217"/>
    <lineage>
        <taxon>Eukaryota</taxon>
        <taxon>Viridiplantae</taxon>
        <taxon>Streptophyta</taxon>
        <taxon>Embryophyta</taxon>
        <taxon>Tracheophyta</taxon>
        <taxon>Spermatophyta</taxon>
        <taxon>Magnoliopsida</taxon>
        <taxon>eudicotyledons</taxon>
        <taxon>Gunneridae</taxon>
        <taxon>Pentapetalae</taxon>
        <taxon>asterids</taxon>
        <taxon>campanulids</taxon>
        <taxon>Asterales</taxon>
        <taxon>Asteraceae</taxon>
        <taxon>Carduoideae</taxon>
        <taxon>Cardueae</taxon>
        <taxon>Arctiinae</taxon>
        <taxon>Arctium</taxon>
    </lineage>
</organism>
<reference evidence="1 2" key="2">
    <citation type="journal article" date="2022" name="Mol. Ecol. Resour.">
        <title>The genomes of chicory, endive, great burdock and yacon provide insights into Asteraceae paleo-polyploidization history and plant inulin production.</title>
        <authorList>
            <person name="Fan W."/>
            <person name="Wang S."/>
            <person name="Wang H."/>
            <person name="Wang A."/>
            <person name="Jiang F."/>
            <person name="Liu H."/>
            <person name="Zhao H."/>
            <person name="Xu D."/>
            <person name="Zhang Y."/>
        </authorList>
    </citation>
    <scope>NUCLEOTIDE SEQUENCE [LARGE SCALE GENOMIC DNA]</scope>
    <source>
        <strain evidence="2">cv. Niubang</strain>
    </source>
</reference>
<protein>
    <submittedName>
        <fullName evidence="1">Uncharacterized protein</fullName>
    </submittedName>
</protein>
<sequence length="406" mass="44029">MLNLWVLLCSFGCLMVSGVFANVVVRGNGVTLSFTDIAANFARPVNGSGEHGTLFLASPLDACSPLINSSIEADINSPYVLIIRGGCPFKDKVRRAQDAGFKAAIIYNNDDSVLVAMAGNSSGIHIHAVFVSIDAGCKLQDYVGKTEIEVWLIQNDENSIWSIMSISFILLLAIAVALASCFFVRRRDIRQQRPRVRGFSGMSRRLVKAMPSLLFTTALEDNCTSTTCAICLEDYNVGDKLRILPCHHKFHTLCVDSWLTSWRTFCPVCKRDANTTIGDPPATERTPLLSSSSLSSSARSSSYVASRPLQIGHVSPSASNIPNNQQSFHESLHPRSSQGSSATISNPFVIPSSLPLNSVYMPFYASPGNVSASYIRSLTQQSRSPCHSESVASSSQSESTQSLLEC</sequence>
<proteinExistence type="predicted"/>